<feature type="region of interest" description="Disordered" evidence="2">
    <location>
        <begin position="221"/>
        <end position="242"/>
    </location>
</feature>
<feature type="coiled-coil region" evidence="1">
    <location>
        <begin position="140"/>
        <end position="208"/>
    </location>
</feature>
<feature type="region of interest" description="Disordered" evidence="2">
    <location>
        <begin position="1"/>
        <end position="74"/>
    </location>
</feature>
<sequence length="456" mass="51919">MHDQRLPPPPQWEPVTKPKLPSSEAQLAFETAAAETTARIRSGFSLPASPDTGSRRRYGSEPPPSPLRRSNGLGLALGRSGRLLGVELPQPPLPPVAGELRLRLEALEQEAKRGAQLELERIRGACAGLQQDLAGCRRSLEEKARQEEVLQKEVASLRSQLEGAGKERHRRLQVEEELLRLKSSLAQLEQEADDSRRLEMERQEELRQAKEALWNKELQERQLKESDTQRRQEVSQKQSEVQRLQSELQQLRKRFEDLEEDRRNAQRGLKDRERLEAELRDAQAQRKHLAEETRVLKLTLKDFEEERGRSAALEHDCKLLRVALSGAEEDAAQMRQSIATFKREEASLLQSKSRLEQDCKHLRKALKQRESAEKELREALAEQRKLRDLPEGSPRSPVSPMEPMARRRAQTTVDFASPSRGFGQTMVASDLLEVDLTSRRTSQASSLVEVDMTGDM</sequence>
<proteinExistence type="predicted"/>
<name>A0AA36JQU1_9DINO</name>
<feature type="region of interest" description="Disordered" evidence="2">
    <location>
        <begin position="373"/>
        <end position="422"/>
    </location>
</feature>
<organism evidence="3 4">
    <name type="scientific">Effrenium voratum</name>
    <dbReference type="NCBI Taxonomy" id="2562239"/>
    <lineage>
        <taxon>Eukaryota</taxon>
        <taxon>Sar</taxon>
        <taxon>Alveolata</taxon>
        <taxon>Dinophyceae</taxon>
        <taxon>Suessiales</taxon>
        <taxon>Symbiodiniaceae</taxon>
        <taxon>Effrenium</taxon>
    </lineage>
</organism>
<reference evidence="3" key="1">
    <citation type="submission" date="2023-08" db="EMBL/GenBank/DDBJ databases">
        <authorList>
            <person name="Chen Y."/>
            <person name="Shah S."/>
            <person name="Dougan E. K."/>
            <person name="Thang M."/>
            <person name="Chan C."/>
        </authorList>
    </citation>
    <scope>NUCLEOTIDE SEQUENCE</scope>
</reference>
<feature type="compositionally biased region" description="Basic and acidic residues" evidence="2">
    <location>
        <begin position="221"/>
        <end position="234"/>
    </location>
</feature>
<feature type="compositionally biased region" description="Basic and acidic residues" evidence="2">
    <location>
        <begin position="373"/>
        <end position="390"/>
    </location>
</feature>
<feature type="compositionally biased region" description="Pro residues" evidence="2">
    <location>
        <begin position="1"/>
        <end position="12"/>
    </location>
</feature>
<dbReference type="Proteomes" id="UP001178507">
    <property type="component" value="Unassembled WGS sequence"/>
</dbReference>
<evidence type="ECO:0000256" key="2">
    <source>
        <dbReference type="SAM" id="MobiDB-lite"/>
    </source>
</evidence>
<evidence type="ECO:0000313" key="4">
    <source>
        <dbReference type="Proteomes" id="UP001178507"/>
    </source>
</evidence>
<dbReference type="AlphaFoldDB" id="A0AA36JQU1"/>
<dbReference type="EMBL" id="CAUJNA010003771">
    <property type="protein sequence ID" value="CAJ1409449.1"/>
    <property type="molecule type" value="Genomic_DNA"/>
</dbReference>
<evidence type="ECO:0000256" key="1">
    <source>
        <dbReference type="SAM" id="Coils"/>
    </source>
</evidence>
<keyword evidence="4" id="KW-1185">Reference proteome</keyword>
<protein>
    <submittedName>
        <fullName evidence="3">Uncharacterized protein</fullName>
    </submittedName>
</protein>
<feature type="compositionally biased region" description="Low complexity" evidence="2">
    <location>
        <begin position="24"/>
        <end position="37"/>
    </location>
</feature>
<evidence type="ECO:0000313" key="3">
    <source>
        <dbReference type="EMBL" id="CAJ1409449.1"/>
    </source>
</evidence>
<keyword evidence="1" id="KW-0175">Coiled coil</keyword>
<gene>
    <name evidence="3" type="ORF">EVOR1521_LOCUS30541</name>
</gene>
<accession>A0AA36JQU1</accession>
<comment type="caution">
    <text evidence="3">The sequence shown here is derived from an EMBL/GenBank/DDBJ whole genome shotgun (WGS) entry which is preliminary data.</text>
</comment>